<dbReference type="Pfam" id="PF04212">
    <property type="entry name" value="MIT"/>
    <property type="match status" value="1"/>
</dbReference>
<evidence type="ECO:0000256" key="6">
    <source>
        <dbReference type="ARBA" id="ARBA00022753"/>
    </source>
</evidence>
<dbReference type="EMBL" id="JAPDFW010000070">
    <property type="protein sequence ID" value="KAJ5074606.1"/>
    <property type="molecule type" value="Genomic_DNA"/>
</dbReference>
<evidence type="ECO:0000256" key="1">
    <source>
        <dbReference type="ARBA" id="ARBA00004481"/>
    </source>
</evidence>
<protein>
    <recommendedName>
        <fullName evidence="3">vesicle-fusing ATPase</fullName>
        <ecNumber evidence="3">3.6.4.6</ecNumber>
    </recommendedName>
</protein>
<dbReference type="InterPro" id="IPR050304">
    <property type="entry name" value="MT-severing_AAA_ATPase"/>
</dbReference>
<keyword evidence="4" id="KW-0813">Transport</keyword>
<dbReference type="SUPFAM" id="SSF116846">
    <property type="entry name" value="MIT domain"/>
    <property type="match status" value="1"/>
</dbReference>
<evidence type="ECO:0000313" key="16">
    <source>
        <dbReference type="EMBL" id="KAJ5074606.1"/>
    </source>
</evidence>
<dbReference type="GO" id="GO:0005524">
    <property type="term" value="F:ATP binding"/>
    <property type="evidence" value="ECO:0007669"/>
    <property type="project" value="UniProtKB-KW"/>
</dbReference>
<evidence type="ECO:0000256" key="10">
    <source>
        <dbReference type="ARBA" id="ARBA00023136"/>
    </source>
</evidence>
<dbReference type="Proteomes" id="UP001149090">
    <property type="component" value="Unassembled WGS sequence"/>
</dbReference>
<evidence type="ECO:0000256" key="7">
    <source>
        <dbReference type="ARBA" id="ARBA00022801"/>
    </source>
</evidence>
<dbReference type="Pfam" id="PF17862">
    <property type="entry name" value="AAA_lid_3"/>
    <property type="match status" value="1"/>
</dbReference>
<dbReference type="OrthoDB" id="29072at2759"/>
<keyword evidence="10" id="KW-0472">Membrane</keyword>
<dbReference type="Gene3D" id="3.40.50.300">
    <property type="entry name" value="P-loop containing nucleotide triphosphate hydrolases"/>
    <property type="match status" value="1"/>
</dbReference>
<evidence type="ECO:0000313" key="17">
    <source>
        <dbReference type="Proteomes" id="UP001149090"/>
    </source>
</evidence>
<dbReference type="InterPro" id="IPR041569">
    <property type="entry name" value="AAA_lid_3"/>
</dbReference>
<comment type="subcellular location">
    <subcellularLocation>
        <location evidence="1">Endosome membrane</location>
        <topology evidence="1">Peripheral membrane protein</topology>
    </subcellularLocation>
</comment>
<evidence type="ECO:0000256" key="9">
    <source>
        <dbReference type="ARBA" id="ARBA00022927"/>
    </source>
</evidence>
<evidence type="ECO:0000256" key="12">
    <source>
        <dbReference type="RuleBase" id="RU003651"/>
    </source>
</evidence>
<dbReference type="GO" id="GO:0016197">
    <property type="term" value="P:endosomal transport"/>
    <property type="evidence" value="ECO:0007669"/>
    <property type="project" value="TreeGrafter"/>
</dbReference>
<dbReference type="InterPro" id="IPR007330">
    <property type="entry name" value="MIT_dom"/>
</dbReference>
<dbReference type="Pfam" id="PF00004">
    <property type="entry name" value="AAA"/>
    <property type="match status" value="1"/>
</dbReference>
<dbReference type="PANTHER" id="PTHR23074">
    <property type="entry name" value="AAA DOMAIN-CONTAINING"/>
    <property type="match status" value="1"/>
</dbReference>
<dbReference type="FunFam" id="3.40.50.300:FF:000043">
    <property type="entry name" value="Vacuolar protein sorting-associated protein 4"/>
    <property type="match status" value="1"/>
</dbReference>
<feature type="compositionally biased region" description="Basic residues" evidence="13">
    <location>
        <begin position="78"/>
        <end position="96"/>
    </location>
</feature>
<comment type="similarity">
    <text evidence="2 12">Belongs to the AAA ATPase family.</text>
</comment>
<dbReference type="FunFam" id="1.10.8.60:FF:000015">
    <property type="entry name" value="vacuolar protein sorting-associated protein 4A"/>
    <property type="match status" value="1"/>
</dbReference>
<keyword evidence="6" id="KW-0967">Endosome</keyword>
<dbReference type="GO" id="GO:0007033">
    <property type="term" value="P:vacuole organization"/>
    <property type="evidence" value="ECO:0007669"/>
    <property type="project" value="TreeGrafter"/>
</dbReference>
<feature type="region of interest" description="Disordered" evidence="13">
    <location>
        <begin position="72"/>
        <end position="122"/>
    </location>
</feature>
<evidence type="ECO:0000256" key="5">
    <source>
        <dbReference type="ARBA" id="ARBA00022741"/>
    </source>
</evidence>
<dbReference type="Gene3D" id="1.20.58.80">
    <property type="entry name" value="Phosphotransferase system, lactose/cellobiose-type IIA subunit"/>
    <property type="match status" value="1"/>
</dbReference>
<dbReference type="InterPro" id="IPR036181">
    <property type="entry name" value="MIT_dom_sf"/>
</dbReference>
<keyword evidence="7" id="KW-0378">Hydrolase</keyword>
<dbReference type="EC" id="3.6.4.6" evidence="3"/>
<reference evidence="16" key="1">
    <citation type="submission" date="2022-10" db="EMBL/GenBank/DDBJ databases">
        <title>Novel sulphate-reducing endosymbionts in the free-living metamonad Anaeramoeba.</title>
        <authorList>
            <person name="Jerlstrom-Hultqvist J."/>
            <person name="Cepicka I."/>
            <person name="Gallot-Lavallee L."/>
            <person name="Salas-Leiva D."/>
            <person name="Curtis B.A."/>
            <person name="Zahonova K."/>
            <person name="Pipaliya S."/>
            <person name="Dacks J."/>
            <person name="Roger A.J."/>
        </authorList>
    </citation>
    <scope>NUCLEOTIDE SEQUENCE</scope>
    <source>
        <strain evidence="16">BMAN</strain>
    </source>
</reference>
<evidence type="ECO:0000256" key="8">
    <source>
        <dbReference type="ARBA" id="ARBA00022840"/>
    </source>
</evidence>
<organism evidence="16 17">
    <name type="scientific">Anaeramoeba ignava</name>
    <name type="common">Anaerobic marine amoeba</name>
    <dbReference type="NCBI Taxonomy" id="1746090"/>
    <lineage>
        <taxon>Eukaryota</taxon>
        <taxon>Metamonada</taxon>
        <taxon>Anaeramoebidae</taxon>
        <taxon>Anaeramoeba</taxon>
    </lineage>
</organism>
<dbReference type="FunFam" id="1.20.58.80:FF:000004">
    <property type="entry name" value="Vacuolar protein sorting-associated protein 4"/>
    <property type="match status" value="1"/>
</dbReference>
<dbReference type="SMART" id="SM00745">
    <property type="entry name" value="MIT"/>
    <property type="match status" value="1"/>
</dbReference>
<feature type="domain" description="AAA+ ATPase" evidence="14">
    <location>
        <begin position="170"/>
        <end position="305"/>
    </location>
</feature>
<keyword evidence="9" id="KW-0653">Protein transport</keyword>
<evidence type="ECO:0000259" key="14">
    <source>
        <dbReference type="SMART" id="SM00382"/>
    </source>
</evidence>
<evidence type="ECO:0000256" key="13">
    <source>
        <dbReference type="SAM" id="MobiDB-lite"/>
    </source>
</evidence>
<dbReference type="SUPFAM" id="SSF52540">
    <property type="entry name" value="P-loop containing nucleoside triphosphate hydrolases"/>
    <property type="match status" value="1"/>
</dbReference>
<gene>
    <name evidence="16" type="ORF">M0811_01237</name>
</gene>
<dbReference type="Pfam" id="PF09336">
    <property type="entry name" value="Vps4_C"/>
    <property type="match status" value="1"/>
</dbReference>
<dbReference type="AlphaFoldDB" id="A0A9Q0RBU0"/>
<name>A0A9Q0RBU0_ANAIG</name>
<dbReference type="InterPro" id="IPR003959">
    <property type="entry name" value="ATPase_AAA_core"/>
</dbReference>
<dbReference type="SMART" id="SM00382">
    <property type="entry name" value="AAA"/>
    <property type="match status" value="1"/>
</dbReference>
<dbReference type="InterPro" id="IPR003960">
    <property type="entry name" value="ATPase_AAA_CS"/>
</dbReference>
<proteinExistence type="inferred from homology"/>
<keyword evidence="5 12" id="KW-0547">Nucleotide-binding</keyword>
<comment type="catalytic activity">
    <reaction evidence="11">
        <text>ATP + H2O = ADP + phosphate + H(+)</text>
        <dbReference type="Rhea" id="RHEA:13065"/>
        <dbReference type="ChEBI" id="CHEBI:15377"/>
        <dbReference type="ChEBI" id="CHEBI:15378"/>
        <dbReference type="ChEBI" id="CHEBI:30616"/>
        <dbReference type="ChEBI" id="CHEBI:43474"/>
        <dbReference type="ChEBI" id="CHEBI:456216"/>
        <dbReference type="EC" id="3.6.4.6"/>
    </reaction>
</comment>
<dbReference type="InterPro" id="IPR003593">
    <property type="entry name" value="AAA+_ATPase"/>
</dbReference>
<evidence type="ECO:0000256" key="2">
    <source>
        <dbReference type="ARBA" id="ARBA00006914"/>
    </source>
</evidence>
<comment type="caution">
    <text evidence="16">The sequence shown here is derived from an EMBL/GenBank/DDBJ whole genome shotgun (WGS) entry which is preliminary data.</text>
</comment>
<dbReference type="GO" id="GO:0016887">
    <property type="term" value="F:ATP hydrolysis activity"/>
    <property type="evidence" value="ECO:0007669"/>
    <property type="project" value="InterPro"/>
</dbReference>
<feature type="region of interest" description="Disordered" evidence="13">
    <location>
        <begin position="367"/>
        <end position="389"/>
    </location>
</feature>
<dbReference type="GO" id="GO:0010008">
    <property type="term" value="C:endosome membrane"/>
    <property type="evidence" value="ECO:0007669"/>
    <property type="project" value="UniProtKB-SubCell"/>
</dbReference>
<evidence type="ECO:0000256" key="4">
    <source>
        <dbReference type="ARBA" id="ARBA00022448"/>
    </source>
</evidence>
<sequence length="447" mass="50242">MAEFLQKAISTVNLAIADDREKKYESAFNQYKLALEYFVCALKYDKNEKSKETIRIKVVEYMDRAETLKKILTEKKDPPKKKVAAHSGKNTKKSPKTSKSNKDDKNGESESEDDPEKAKMEKAMESAILTEKPNVKWDDVAGLTNAKEALKEAVILPIKFPHLFQGKRKPWSGILLYGPPGTGKSFLAKAVATEANSTFLTVSSSDLVSKWLGESEKLVKQLFETARENKPSIIFIDEIDSLCSARSDNESESARRIKTEFLVQMNGVGNSMEGILVLAATNIPWNLDSAIRRRFQKRIYIPLPDEAARAKMFEIHLGSTPHSLQKRDFKYLAKKTDGYSGSDLSILVRDALMQPVRKVQTATHFKKVTGPDPTDETITRNDLWTPCSSGEKGAKEKSWMDIESNDLFVPKVSKEDFLKSLASVRPSVSEDDIQMHIKFTKDFGEDG</sequence>
<dbReference type="OMA" id="IEWTNEF"/>
<keyword evidence="8 12" id="KW-0067">ATP-binding</keyword>
<accession>A0A9Q0RBU0</accession>
<dbReference type="PROSITE" id="PS00674">
    <property type="entry name" value="AAA"/>
    <property type="match status" value="1"/>
</dbReference>
<feature type="domain" description="MIT" evidence="15">
    <location>
        <begin position="1"/>
        <end position="78"/>
    </location>
</feature>
<dbReference type="Gene3D" id="1.10.8.60">
    <property type="match status" value="1"/>
</dbReference>
<dbReference type="CDD" id="cd19521">
    <property type="entry name" value="RecA-like_VPS4"/>
    <property type="match status" value="1"/>
</dbReference>
<keyword evidence="17" id="KW-1185">Reference proteome</keyword>
<dbReference type="InterPro" id="IPR015415">
    <property type="entry name" value="Spast_Vps4_C"/>
</dbReference>
<evidence type="ECO:0000256" key="3">
    <source>
        <dbReference type="ARBA" id="ARBA00012674"/>
    </source>
</evidence>
<dbReference type="PANTHER" id="PTHR23074:SF83">
    <property type="entry name" value="VACUOLAR PROTEIN SORTING-ASSOCIATED PROTEIN 4A"/>
    <property type="match status" value="1"/>
</dbReference>
<dbReference type="InterPro" id="IPR027417">
    <property type="entry name" value="P-loop_NTPase"/>
</dbReference>
<dbReference type="GO" id="GO:0015031">
    <property type="term" value="P:protein transport"/>
    <property type="evidence" value="ECO:0007669"/>
    <property type="project" value="UniProtKB-KW"/>
</dbReference>
<evidence type="ECO:0000256" key="11">
    <source>
        <dbReference type="ARBA" id="ARBA00048883"/>
    </source>
</evidence>
<evidence type="ECO:0000259" key="15">
    <source>
        <dbReference type="SMART" id="SM00745"/>
    </source>
</evidence>